<feature type="transmembrane region" description="Helical" evidence="1">
    <location>
        <begin position="21"/>
        <end position="44"/>
    </location>
</feature>
<feature type="transmembrane region" description="Helical" evidence="1">
    <location>
        <begin position="205"/>
        <end position="227"/>
    </location>
</feature>
<evidence type="ECO:0008006" key="3">
    <source>
        <dbReference type="Google" id="ProtNLM"/>
    </source>
</evidence>
<evidence type="ECO:0000313" key="2">
    <source>
        <dbReference type="EMBL" id="XBX78330.1"/>
    </source>
</evidence>
<dbReference type="AlphaFoldDB" id="A0AAU7VXR5"/>
<name>A0AAU7VXR5_9MICO</name>
<feature type="transmembrane region" description="Helical" evidence="1">
    <location>
        <begin position="147"/>
        <end position="169"/>
    </location>
</feature>
<dbReference type="EMBL" id="CP158357">
    <property type="protein sequence ID" value="XBX78330.1"/>
    <property type="molecule type" value="Genomic_DNA"/>
</dbReference>
<keyword evidence="1" id="KW-0812">Transmembrane</keyword>
<feature type="transmembrane region" description="Helical" evidence="1">
    <location>
        <begin position="108"/>
        <end position="127"/>
    </location>
</feature>
<accession>A0AAU7VXR5</accession>
<keyword evidence="1" id="KW-1133">Transmembrane helix</keyword>
<protein>
    <recommendedName>
        <fullName evidence="3">Integral membrane protein</fullName>
    </recommendedName>
</protein>
<dbReference type="RefSeq" id="WP_350351603.1">
    <property type="nucleotide sequence ID" value="NZ_CP158357.1"/>
</dbReference>
<feature type="transmembrane region" description="Helical" evidence="1">
    <location>
        <begin position="74"/>
        <end position="101"/>
    </location>
</feature>
<sequence length="234" mass="23916">MAADDASTSSHRRQADGGFGLRALAALSVLVSGVIAFVLASSALELVREELHHNCGMRPPGSEGAGTWICSDEIGYLSIAGILAIGLLAVVLVGSVIALLVRHDRPARLALVILAALSTAWILGLTWYGSSTQVQDQYAPLTGTEYWVGAVGPAAVVSAIGLAVGMVSLQPTRPRSWILGIGATVLLIVAVVLQPGLSLNLLPAAGLLAAAVVRGVSAGTTSGRVTLAAARRDR</sequence>
<feature type="transmembrane region" description="Helical" evidence="1">
    <location>
        <begin position="176"/>
        <end position="193"/>
    </location>
</feature>
<evidence type="ECO:0000256" key="1">
    <source>
        <dbReference type="SAM" id="Phobius"/>
    </source>
</evidence>
<proteinExistence type="predicted"/>
<organism evidence="2">
    <name type="scientific">Microbacterium sp. A8/3-1</name>
    <dbReference type="NCBI Taxonomy" id="3160749"/>
    <lineage>
        <taxon>Bacteria</taxon>
        <taxon>Bacillati</taxon>
        <taxon>Actinomycetota</taxon>
        <taxon>Actinomycetes</taxon>
        <taxon>Micrococcales</taxon>
        <taxon>Microbacteriaceae</taxon>
        <taxon>Microbacterium</taxon>
    </lineage>
</organism>
<keyword evidence="1" id="KW-0472">Membrane</keyword>
<reference evidence="2" key="1">
    <citation type="submission" date="2024-06" db="EMBL/GenBank/DDBJ databases">
        <title>Draft genome sequence of Microbacterium sp. strain A8/3-1, isolated from Oxytropis tragacanthoides Fisch. ex DC. Root nodules in the Altai region of Russia.</title>
        <authorList>
            <person name="Sazanova A."/>
            <person name="Guro P."/>
            <person name="Kuznetsova I."/>
            <person name="Belimov A."/>
            <person name="Safronova V."/>
        </authorList>
    </citation>
    <scope>NUCLEOTIDE SEQUENCE</scope>
    <source>
        <strain evidence="2">A8/3-1</strain>
    </source>
</reference>
<gene>
    <name evidence="2" type="ORF">ABS642_20890</name>
</gene>